<proteinExistence type="predicted"/>
<sequence>MYNIMEQAEGIFRGMAIEVPAGQKLSVMRGDTVRMHVGFDYRGPAITGLTLRCSIGQRGVFGFDEIAYGHARVDVDESMNFISYPAYADIDTSPISPDTNYDIEAKIEEYMPETLVGIDNVIDVLGVAEFQSFEITSYEKV</sequence>
<reference evidence="1" key="1">
    <citation type="journal article" date="2014" name="Front. Microbiol.">
        <title>High frequency of phylogenetically diverse reductive dehalogenase-homologous genes in deep subseafloor sedimentary metagenomes.</title>
        <authorList>
            <person name="Kawai M."/>
            <person name="Futagami T."/>
            <person name="Toyoda A."/>
            <person name="Takaki Y."/>
            <person name="Nishi S."/>
            <person name="Hori S."/>
            <person name="Arai W."/>
            <person name="Tsubouchi T."/>
            <person name="Morono Y."/>
            <person name="Uchiyama I."/>
            <person name="Ito T."/>
            <person name="Fujiyama A."/>
            <person name="Inagaki F."/>
            <person name="Takami H."/>
        </authorList>
    </citation>
    <scope>NUCLEOTIDE SEQUENCE</scope>
    <source>
        <strain evidence="1">Expedition CK06-06</strain>
    </source>
</reference>
<organism evidence="1">
    <name type="scientific">marine sediment metagenome</name>
    <dbReference type="NCBI Taxonomy" id="412755"/>
    <lineage>
        <taxon>unclassified sequences</taxon>
        <taxon>metagenomes</taxon>
        <taxon>ecological metagenomes</taxon>
    </lineage>
</organism>
<dbReference type="EMBL" id="BARW01000188">
    <property type="protein sequence ID" value="GAI60735.1"/>
    <property type="molecule type" value="Genomic_DNA"/>
</dbReference>
<dbReference type="AlphaFoldDB" id="X1RC62"/>
<gene>
    <name evidence="1" type="ORF">S12H4_01064</name>
</gene>
<protein>
    <submittedName>
        <fullName evidence="1">Uncharacterized protein</fullName>
    </submittedName>
</protein>
<name>X1RC62_9ZZZZ</name>
<comment type="caution">
    <text evidence="1">The sequence shown here is derived from an EMBL/GenBank/DDBJ whole genome shotgun (WGS) entry which is preliminary data.</text>
</comment>
<evidence type="ECO:0000313" key="1">
    <source>
        <dbReference type="EMBL" id="GAI60735.1"/>
    </source>
</evidence>
<accession>X1RC62</accession>